<dbReference type="AlphaFoldDB" id="A0A7D9E211"/>
<dbReference type="EMBL" id="CACRXK020003236">
    <property type="protein sequence ID" value="CAB3997957.1"/>
    <property type="molecule type" value="Genomic_DNA"/>
</dbReference>
<sequence length="212" mass="23694">MSSQLWANYEQKIKAKREANKRKKATAGTEEKKRRLDSDHVIVQQLSSKVEGKVQKYSRIDPREFVSYKNSDVTIENLKQACQAHFSSKGLMEKGTAIDILAGERGPSCNELAQIPDLKIIHVRFVPRRRNNGDSDSDYGSHSAQNLSSQASFSCTRSNRIRSVLHSRPLCAASLLLPNVRKQASFFPKCLSISTMLKLGKVASNESEVTVI</sequence>
<name>A0A7D9E211_PARCT</name>
<accession>A0A7D9E211</accession>
<protein>
    <submittedName>
        <fullName evidence="1">Uncharacterized protein</fullName>
    </submittedName>
</protein>
<keyword evidence="2" id="KW-1185">Reference proteome</keyword>
<dbReference type="Proteomes" id="UP001152795">
    <property type="component" value="Unassembled WGS sequence"/>
</dbReference>
<evidence type="ECO:0000313" key="1">
    <source>
        <dbReference type="EMBL" id="CAB3997957.1"/>
    </source>
</evidence>
<proteinExistence type="predicted"/>
<reference evidence="1" key="1">
    <citation type="submission" date="2020-04" db="EMBL/GenBank/DDBJ databases">
        <authorList>
            <person name="Alioto T."/>
            <person name="Alioto T."/>
            <person name="Gomez Garrido J."/>
        </authorList>
    </citation>
    <scope>NUCLEOTIDE SEQUENCE</scope>
    <source>
        <strain evidence="1">A484AB</strain>
    </source>
</reference>
<evidence type="ECO:0000313" key="2">
    <source>
        <dbReference type="Proteomes" id="UP001152795"/>
    </source>
</evidence>
<organism evidence="1 2">
    <name type="scientific">Paramuricea clavata</name>
    <name type="common">Red gorgonian</name>
    <name type="synonym">Violescent sea-whip</name>
    <dbReference type="NCBI Taxonomy" id="317549"/>
    <lineage>
        <taxon>Eukaryota</taxon>
        <taxon>Metazoa</taxon>
        <taxon>Cnidaria</taxon>
        <taxon>Anthozoa</taxon>
        <taxon>Octocorallia</taxon>
        <taxon>Malacalcyonacea</taxon>
        <taxon>Plexauridae</taxon>
        <taxon>Paramuricea</taxon>
    </lineage>
</organism>
<gene>
    <name evidence="1" type="ORF">PACLA_8A034751</name>
</gene>
<comment type="caution">
    <text evidence="1">The sequence shown here is derived from an EMBL/GenBank/DDBJ whole genome shotgun (WGS) entry which is preliminary data.</text>
</comment>